<evidence type="ECO:0000313" key="2">
    <source>
        <dbReference type="Proteomes" id="UP000184164"/>
    </source>
</evidence>
<sequence>MKKILFLWPLFLIGCTISQKIVYRTDDLATNQPMETIPAKVEVRILEDNRRNIEENNLLFDNPRQVRVDKKTMCINSEKHYAKDTVVTQITHLLVDHLNQERLFQKVFYNTSNESDYYLTGTLNSFFGEQEFSTGAAIGAGFGLIGALATSGIKTPGKIIIDISDLKLFKKDGTLVKDFGSFYKEYNDEYSADSACWCIYWNMNEMLKDFNTQLIEKIRNDLHNIKL</sequence>
<protein>
    <recommendedName>
        <fullName evidence="3">Lipoprotein</fullName>
    </recommendedName>
</protein>
<gene>
    <name evidence="1" type="ORF">SAMN05444274_11723</name>
</gene>
<evidence type="ECO:0008006" key="3">
    <source>
        <dbReference type="Google" id="ProtNLM"/>
    </source>
</evidence>
<dbReference type="AlphaFoldDB" id="A0A1M5G5M3"/>
<dbReference type="PROSITE" id="PS51257">
    <property type="entry name" value="PROKAR_LIPOPROTEIN"/>
    <property type="match status" value="1"/>
</dbReference>
<proteinExistence type="predicted"/>
<keyword evidence="2" id="KW-1185">Reference proteome</keyword>
<organism evidence="1 2">
    <name type="scientific">Mariniphaga anaerophila</name>
    <dbReference type="NCBI Taxonomy" id="1484053"/>
    <lineage>
        <taxon>Bacteria</taxon>
        <taxon>Pseudomonadati</taxon>
        <taxon>Bacteroidota</taxon>
        <taxon>Bacteroidia</taxon>
        <taxon>Marinilabiliales</taxon>
        <taxon>Prolixibacteraceae</taxon>
        <taxon>Mariniphaga</taxon>
    </lineage>
</organism>
<dbReference type="OrthoDB" id="1122683at2"/>
<name>A0A1M5G5M3_9BACT</name>
<reference evidence="2" key="1">
    <citation type="submission" date="2016-11" db="EMBL/GenBank/DDBJ databases">
        <authorList>
            <person name="Varghese N."/>
            <person name="Submissions S."/>
        </authorList>
    </citation>
    <scope>NUCLEOTIDE SEQUENCE [LARGE SCALE GENOMIC DNA]</scope>
    <source>
        <strain evidence="2">DSM 26910</strain>
    </source>
</reference>
<dbReference type="STRING" id="1484053.SAMN05444274_11723"/>
<accession>A0A1M5G5M3</accession>
<evidence type="ECO:0000313" key="1">
    <source>
        <dbReference type="EMBL" id="SHF99130.1"/>
    </source>
</evidence>
<dbReference type="RefSeq" id="WP_073003527.1">
    <property type="nucleotide sequence ID" value="NZ_FQUM01000017.1"/>
</dbReference>
<dbReference type="EMBL" id="FQUM01000017">
    <property type="protein sequence ID" value="SHF99130.1"/>
    <property type="molecule type" value="Genomic_DNA"/>
</dbReference>
<dbReference type="Proteomes" id="UP000184164">
    <property type="component" value="Unassembled WGS sequence"/>
</dbReference>